<dbReference type="Proteomes" id="UP000789831">
    <property type="component" value="Unassembled WGS sequence"/>
</dbReference>
<gene>
    <name evidence="1" type="ORF">AGERDE_LOCUS13019</name>
</gene>
<comment type="caution">
    <text evidence="1">The sequence shown here is derived from an EMBL/GenBank/DDBJ whole genome shotgun (WGS) entry which is preliminary data.</text>
</comment>
<name>A0A9N9EPD4_9GLOM</name>
<protein>
    <submittedName>
        <fullName evidence="1">2584_t:CDS:1</fullName>
    </submittedName>
</protein>
<proteinExistence type="predicted"/>
<feature type="non-terminal residue" evidence="1">
    <location>
        <position position="73"/>
    </location>
</feature>
<feature type="non-terminal residue" evidence="1">
    <location>
        <position position="1"/>
    </location>
</feature>
<reference evidence="1" key="1">
    <citation type="submission" date="2021-06" db="EMBL/GenBank/DDBJ databases">
        <authorList>
            <person name="Kallberg Y."/>
            <person name="Tangrot J."/>
            <person name="Rosling A."/>
        </authorList>
    </citation>
    <scope>NUCLEOTIDE SEQUENCE</scope>
    <source>
        <strain evidence="1">MT106</strain>
    </source>
</reference>
<dbReference type="EMBL" id="CAJVPL010013434">
    <property type="protein sequence ID" value="CAG8688627.1"/>
    <property type="molecule type" value="Genomic_DNA"/>
</dbReference>
<organism evidence="1 2">
    <name type="scientific">Ambispora gerdemannii</name>
    <dbReference type="NCBI Taxonomy" id="144530"/>
    <lineage>
        <taxon>Eukaryota</taxon>
        <taxon>Fungi</taxon>
        <taxon>Fungi incertae sedis</taxon>
        <taxon>Mucoromycota</taxon>
        <taxon>Glomeromycotina</taxon>
        <taxon>Glomeromycetes</taxon>
        <taxon>Archaeosporales</taxon>
        <taxon>Ambisporaceae</taxon>
        <taxon>Ambispora</taxon>
    </lineage>
</organism>
<dbReference type="AlphaFoldDB" id="A0A9N9EPD4"/>
<evidence type="ECO:0000313" key="2">
    <source>
        <dbReference type="Proteomes" id="UP000789831"/>
    </source>
</evidence>
<evidence type="ECO:0000313" key="1">
    <source>
        <dbReference type="EMBL" id="CAG8688627.1"/>
    </source>
</evidence>
<accession>A0A9N9EPD4</accession>
<keyword evidence="2" id="KW-1185">Reference proteome</keyword>
<sequence length="73" mass="8697">SETDNEDLYEQIIIWSEEKPEINEQEDRKLENDKMADNKNLDINNVLIVIQQLAQAITNQNEWPMEKMIIPIR</sequence>